<feature type="signal peptide" evidence="1">
    <location>
        <begin position="1"/>
        <end position="18"/>
    </location>
</feature>
<keyword evidence="5" id="KW-1185">Reference proteome</keyword>
<name>A0ABS5C429_9BACT</name>
<evidence type="ECO:0000313" key="5">
    <source>
        <dbReference type="Proteomes" id="UP000676565"/>
    </source>
</evidence>
<sequence length="716" mass="79156">MRTAAALLIFVALAPCQADEPQNHWAWKKPERPKVPAVEGHSFANPIDAFIRAKLVAAKLSPAPTATREQLIRRVTFDLHGLPPTPEEIDAFVNDKAPDAWAKVVDRLLASSRYGERWGRHWLDLARYADTNGYEFDEPRPDAWRYRDYVIKSFNDDKPFDRFIIEQLAGDEAFPNNPEALVATGFNLLGPDMTDSADQAQRRLNTLTDMTDTAALAFLGLTVTCARCHDHKFEPISQKDYFRLQAFFTPANFRKDVPVATSAEAKARAIALRNYEELTKDLRKQVAAIEEPHRKRMFEERLAKLSPDAQAAHRTAPTKRTGGQIELVAETEAKVRVTDAEVAKALTPAEKTLAEELKAKLKAFESKKPPAPPVAMGLIDKPGPPPKTFLLERGELGKKGVEVEPGFPAILLPENKEAPAAVKALPSSTGRRLALANWVASADNPLTARVIVNRLWQHHFGRGIVGTASDFGVRGQKPTHPELLDWLACELAGSDHKAGDDSRSWSLKRMHRLMLLSETYQQSTQASTDAAAVDPDNKLFARANRLRLEGEAVRDSLLAVGGRLNPKMDGPGVVLPEASRAAGGSRAVAVTADSAEHTRRSVYLFSRRNLKLAFLEAFDLPDSNLSCPKRERSTTATQALALLNAEETMIAAKALADRLTHEAKTEDARVALAYRLTLGRAPSAKEMDRAKVFLKESPLSELCRALFNVNEFVYLD</sequence>
<dbReference type="Proteomes" id="UP000676565">
    <property type="component" value="Unassembled WGS sequence"/>
</dbReference>
<evidence type="ECO:0000313" key="4">
    <source>
        <dbReference type="EMBL" id="MBP3960746.1"/>
    </source>
</evidence>
<organism evidence="4 5">
    <name type="scientific">Gemmata palustris</name>
    <dbReference type="NCBI Taxonomy" id="2822762"/>
    <lineage>
        <taxon>Bacteria</taxon>
        <taxon>Pseudomonadati</taxon>
        <taxon>Planctomycetota</taxon>
        <taxon>Planctomycetia</taxon>
        <taxon>Gemmatales</taxon>
        <taxon>Gemmataceae</taxon>
        <taxon>Gemmata</taxon>
    </lineage>
</organism>
<dbReference type="EMBL" id="JAGKQQ010000002">
    <property type="protein sequence ID" value="MBP3960746.1"/>
    <property type="molecule type" value="Genomic_DNA"/>
</dbReference>
<dbReference type="PANTHER" id="PTHR35889:SF3">
    <property type="entry name" value="F-BOX DOMAIN-CONTAINING PROTEIN"/>
    <property type="match status" value="1"/>
</dbReference>
<accession>A0ABS5C429</accession>
<feature type="domain" description="DUF1553" evidence="3">
    <location>
        <begin position="431"/>
        <end position="693"/>
    </location>
</feature>
<evidence type="ECO:0000259" key="2">
    <source>
        <dbReference type="Pfam" id="PF07583"/>
    </source>
</evidence>
<comment type="caution">
    <text evidence="4">The sequence shown here is derived from an EMBL/GenBank/DDBJ whole genome shotgun (WGS) entry which is preliminary data.</text>
</comment>
<evidence type="ECO:0000256" key="1">
    <source>
        <dbReference type="SAM" id="SignalP"/>
    </source>
</evidence>
<dbReference type="InterPro" id="IPR022655">
    <property type="entry name" value="DUF1553"/>
</dbReference>
<reference evidence="4 5" key="1">
    <citation type="submission" date="2021-04" db="EMBL/GenBank/DDBJ databases">
        <authorList>
            <person name="Ivanova A."/>
        </authorList>
    </citation>
    <scope>NUCLEOTIDE SEQUENCE [LARGE SCALE GENOMIC DNA]</scope>
    <source>
        <strain evidence="4 5">G18</strain>
    </source>
</reference>
<dbReference type="Pfam" id="PF07583">
    <property type="entry name" value="PSCyt2"/>
    <property type="match status" value="1"/>
</dbReference>
<dbReference type="RefSeq" id="WP_210663085.1">
    <property type="nucleotide sequence ID" value="NZ_JAGKQQ010000002.1"/>
</dbReference>
<dbReference type="Pfam" id="PF07587">
    <property type="entry name" value="PSD1"/>
    <property type="match status" value="1"/>
</dbReference>
<gene>
    <name evidence="4" type="ORF">J8F10_36455</name>
</gene>
<proteinExistence type="predicted"/>
<feature type="chain" id="PRO_5045562123" evidence="1">
    <location>
        <begin position="19"/>
        <end position="716"/>
    </location>
</feature>
<evidence type="ECO:0000259" key="3">
    <source>
        <dbReference type="Pfam" id="PF07587"/>
    </source>
</evidence>
<keyword evidence="1" id="KW-0732">Signal</keyword>
<protein>
    <submittedName>
        <fullName evidence="4">DUF1549 domain-containing protein</fullName>
    </submittedName>
</protein>
<feature type="domain" description="DUF1549" evidence="2">
    <location>
        <begin position="46"/>
        <end position="251"/>
    </location>
</feature>
<dbReference type="InterPro" id="IPR011444">
    <property type="entry name" value="DUF1549"/>
</dbReference>
<dbReference type="PANTHER" id="PTHR35889">
    <property type="entry name" value="CYCLOINULO-OLIGOSACCHARIDE FRUCTANOTRANSFERASE-RELATED"/>
    <property type="match status" value="1"/>
</dbReference>